<gene>
    <name evidence="1" type="ORF">ACFOX0_03160</name>
</gene>
<dbReference type="InterPro" id="IPR018641">
    <property type="entry name" value="Trfase_1_rSAM/seldom-assoc"/>
</dbReference>
<accession>A0ABV8KFT9</accession>
<dbReference type="PANTHER" id="PTHR36529:SF1">
    <property type="entry name" value="GLYCOSYLTRANSFERASE"/>
    <property type="match status" value="1"/>
</dbReference>
<name>A0ABV8KFT9_9ACTN</name>
<dbReference type="InterPro" id="IPR029044">
    <property type="entry name" value="Nucleotide-diphossugar_trans"/>
</dbReference>
<comment type="caution">
    <text evidence="1">The sequence shown here is derived from an EMBL/GenBank/DDBJ whole genome shotgun (WGS) entry which is preliminary data.</text>
</comment>
<evidence type="ECO:0000313" key="1">
    <source>
        <dbReference type="EMBL" id="MFC4104940.1"/>
    </source>
</evidence>
<reference evidence="2" key="1">
    <citation type="journal article" date="2019" name="Int. J. Syst. Evol. Microbiol.">
        <title>The Global Catalogue of Microorganisms (GCM) 10K type strain sequencing project: providing services to taxonomists for standard genome sequencing and annotation.</title>
        <authorList>
            <consortium name="The Broad Institute Genomics Platform"/>
            <consortium name="The Broad Institute Genome Sequencing Center for Infectious Disease"/>
            <person name="Wu L."/>
            <person name="Ma J."/>
        </authorList>
    </citation>
    <scope>NUCLEOTIDE SEQUENCE [LARGE SCALE GENOMIC DNA]</scope>
    <source>
        <strain evidence="2">2902at01</strain>
    </source>
</reference>
<keyword evidence="2" id="KW-1185">Reference proteome</keyword>
<dbReference type="RefSeq" id="WP_377541930.1">
    <property type="nucleotide sequence ID" value="NZ_JBHSBN010000002.1"/>
</dbReference>
<dbReference type="EMBL" id="JBHSBN010000002">
    <property type="protein sequence ID" value="MFC4104940.1"/>
    <property type="molecule type" value="Genomic_DNA"/>
</dbReference>
<dbReference type="SUPFAM" id="SSF53448">
    <property type="entry name" value="Nucleotide-diphospho-sugar transferases"/>
    <property type="match status" value="1"/>
</dbReference>
<evidence type="ECO:0000313" key="2">
    <source>
        <dbReference type="Proteomes" id="UP001595868"/>
    </source>
</evidence>
<proteinExistence type="predicted"/>
<protein>
    <submittedName>
        <fullName evidence="1">DUF2064 domain-containing protein</fullName>
    </submittedName>
</protein>
<organism evidence="1 2">
    <name type="scientific">Micromonospora zhanjiangensis</name>
    <dbReference type="NCBI Taxonomy" id="1522057"/>
    <lineage>
        <taxon>Bacteria</taxon>
        <taxon>Bacillati</taxon>
        <taxon>Actinomycetota</taxon>
        <taxon>Actinomycetes</taxon>
        <taxon>Micromonosporales</taxon>
        <taxon>Micromonosporaceae</taxon>
        <taxon>Micromonospora</taxon>
    </lineage>
</organism>
<dbReference type="PANTHER" id="PTHR36529">
    <property type="entry name" value="SLL1095 PROTEIN"/>
    <property type="match status" value="1"/>
</dbReference>
<dbReference type="Gene3D" id="3.90.550.10">
    <property type="entry name" value="Spore Coat Polysaccharide Biosynthesis Protein SpsA, Chain A"/>
    <property type="match status" value="1"/>
</dbReference>
<dbReference type="Proteomes" id="UP001595868">
    <property type="component" value="Unassembled WGS sequence"/>
</dbReference>
<sequence>MTVLLVVAKAPVAGLVKTRLCPPATPRQAARIAAAALLDTVDAVRAVPEVTPVLAYAGWLARAERSDEIDRALAGWWLLPQRGAGFAARLANAYADVAARHPGRPVLQLGMDTPQVTPAVLTVAVDRLAGSDAVLGRACDGGWWTLGLRDPAHAEVLRGVPMSTPETGRLTHRALVSRRLRVAALPTETDVDTWSDAVAVAERYAAGRFAAAVAAVAGALTGGRPR</sequence>
<dbReference type="Pfam" id="PF09837">
    <property type="entry name" value="DUF2064"/>
    <property type="match status" value="1"/>
</dbReference>